<organism evidence="3 4">
    <name type="scientific">Hibiscus sabdariffa</name>
    <name type="common">roselle</name>
    <dbReference type="NCBI Taxonomy" id="183260"/>
    <lineage>
        <taxon>Eukaryota</taxon>
        <taxon>Viridiplantae</taxon>
        <taxon>Streptophyta</taxon>
        <taxon>Embryophyta</taxon>
        <taxon>Tracheophyta</taxon>
        <taxon>Spermatophyta</taxon>
        <taxon>Magnoliopsida</taxon>
        <taxon>eudicotyledons</taxon>
        <taxon>Gunneridae</taxon>
        <taxon>Pentapetalae</taxon>
        <taxon>rosids</taxon>
        <taxon>malvids</taxon>
        <taxon>Malvales</taxon>
        <taxon>Malvaceae</taxon>
        <taxon>Malvoideae</taxon>
        <taxon>Hibiscus</taxon>
    </lineage>
</organism>
<evidence type="ECO:0000313" key="4">
    <source>
        <dbReference type="Proteomes" id="UP001472677"/>
    </source>
</evidence>
<proteinExistence type="predicted"/>
<feature type="region of interest" description="Disordered" evidence="1">
    <location>
        <begin position="72"/>
        <end position="94"/>
    </location>
</feature>
<keyword evidence="4" id="KW-1185">Reference proteome</keyword>
<feature type="compositionally biased region" description="Polar residues" evidence="1">
    <location>
        <begin position="74"/>
        <end position="84"/>
    </location>
</feature>
<dbReference type="InterPro" id="IPR025064">
    <property type="entry name" value="DUF4005"/>
</dbReference>
<protein>
    <recommendedName>
        <fullName evidence="2">DUF4005 domain-containing protein</fullName>
    </recommendedName>
</protein>
<sequence>MKWLDRWMATKPCESPGWASTDKRDSIKEPLRLRLASTRCLREEICHYSAANSPSLAKVPNYMVVTEYARANARSRSTPRQRPVNSEKDRGGRLAKKKLSYHCGHIL</sequence>
<evidence type="ECO:0000313" key="3">
    <source>
        <dbReference type="EMBL" id="KAK8503841.1"/>
    </source>
</evidence>
<dbReference type="Proteomes" id="UP001472677">
    <property type="component" value="Unassembled WGS sequence"/>
</dbReference>
<feature type="domain" description="DUF4005" evidence="2">
    <location>
        <begin position="42"/>
        <end position="102"/>
    </location>
</feature>
<name>A0ABR2B9S4_9ROSI</name>
<dbReference type="Pfam" id="PF13178">
    <property type="entry name" value="DUF4005"/>
    <property type="match status" value="1"/>
</dbReference>
<gene>
    <name evidence="3" type="ORF">V6N12_019013</name>
</gene>
<dbReference type="EMBL" id="JBBPBM010000147">
    <property type="protein sequence ID" value="KAK8503841.1"/>
    <property type="molecule type" value="Genomic_DNA"/>
</dbReference>
<evidence type="ECO:0000256" key="1">
    <source>
        <dbReference type="SAM" id="MobiDB-lite"/>
    </source>
</evidence>
<evidence type="ECO:0000259" key="2">
    <source>
        <dbReference type="Pfam" id="PF13178"/>
    </source>
</evidence>
<reference evidence="3 4" key="1">
    <citation type="journal article" date="2024" name="G3 (Bethesda)">
        <title>Genome assembly of Hibiscus sabdariffa L. provides insights into metabolisms of medicinal natural products.</title>
        <authorList>
            <person name="Kim T."/>
        </authorList>
    </citation>
    <scope>NUCLEOTIDE SEQUENCE [LARGE SCALE GENOMIC DNA]</scope>
    <source>
        <strain evidence="3">TK-2024</strain>
        <tissue evidence="3">Old leaves</tissue>
    </source>
</reference>
<comment type="caution">
    <text evidence="3">The sequence shown here is derived from an EMBL/GenBank/DDBJ whole genome shotgun (WGS) entry which is preliminary data.</text>
</comment>
<accession>A0ABR2B9S4</accession>